<dbReference type="Pfam" id="PF00732">
    <property type="entry name" value="GMC_oxred_N"/>
    <property type="match status" value="1"/>
</dbReference>
<dbReference type="Pfam" id="PF05199">
    <property type="entry name" value="GMC_oxred_C"/>
    <property type="match status" value="1"/>
</dbReference>
<feature type="domain" description="Glucose-methanol-choline oxidoreductase N-terminal" evidence="9">
    <location>
        <begin position="95"/>
        <end position="118"/>
    </location>
</feature>
<accession>A0A6A5Y6E5</accession>
<dbReference type="InterPro" id="IPR036188">
    <property type="entry name" value="FAD/NAD-bd_sf"/>
</dbReference>
<dbReference type="PROSITE" id="PS00624">
    <property type="entry name" value="GMC_OXRED_2"/>
    <property type="match status" value="1"/>
</dbReference>
<dbReference type="EMBL" id="ML978066">
    <property type="protein sequence ID" value="KAF2021135.1"/>
    <property type="molecule type" value="Genomic_DNA"/>
</dbReference>
<dbReference type="InterPro" id="IPR000172">
    <property type="entry name" value="GMC_OxRdtase_N"/>
</dbReference>
<evidence type="ECO:0000256" key="2">
    <source>
        <dbReference type="ARBA" id="ARBA00010790"/>
    </source>
</evidence>
<evidence type="ECO:0000256" key="1">
    <source>
        <dbReference type="ARBA" id="ARBA00001974"/>
    </source>
</evidence>
<dbReference type="GO" id="GO:0050660">
    <property type="term" value="F:flavin adenine dinucleotide binding"/>
    <property type="evidence" value="ECO:0007669"/>
    <property type="project" value="InterPro"/>
</dbReference>
<proteinExistence type="inferred from homology"/>
<evidence type="ECO:0000256" key="3">
    <source>
        <dbReference type="ARBA" id="ARBA00022630"/>
    </source>
</evidence>
<organism evidence="11 12">
    <name type="scientific">Aaosphaeria arxii CBS 175.79</name>
    <dbReference type="NCBI Taxonomy" id="1450172"/>
    <lineage>
        <taxon>Eukaryota</taxon>
        <taxon>Fungi</taxon>
        <taxon>Dikarya</taxon>
        <taxon>Ascomycota</taxon>
        <taxon>Pezizomycotina</taxon>
        <taxon>Dothideomycetes</taxon>
        <taxon>Pleosporomycetidae</taxon>
        <taxon>Pleosporales</taxon>
        <taxon>Pleosporales incertae sedis</taxon>
        <taxon>Aaosphaeria</taxon>
    </lineage>
</organism>
<protein>
    <submittedName>
        <fullName evidence="11">GMC oxidoreductase</fullName>
    </submittedName>
</protein>
<dbReference type="PANTHER" id="PTHR11552">
    <property type="entry name" value="GLUCOSE-METHANOL-CHOLINE GMC OXIDOREDUCTASE"/>
    <property type="match status" value="1"/>
</dbReference>
<feature type="active site" description="Proton acceptor" evidence="6">
    <location>
        <position position="575"/>
    </location>
</feature>
<evidence type="ECO:0000256" key="4">
    <source>
        <dbReference type="ARBA" id="ARBA00022827"/>
    </source>
</evidence>
<evidence type="ECO:0000256" key="6">
    <source>
        <dbReference type="PIRSR" id="PIRSR000137-1"/>
    </source>
</evidence>
<dbReference type="InterPro" id="IPR007867">
    <property type="entry name" value="GMC_OxRtase_C"/>
</dbReference>
<comment type="similarity">
    <text evidence="2 8">Belongs to the GMC oxidoreductase family.</text>
</comment>
<feature type="domain" description="Glucose-methanol-choline oxidoreductase N-terminal" evidence="10">
    <location>
        <begin position="296"/>
        <end position="310"/>
    </location>
</feature>
<dbReference type="SUPFAM" id="SSF51905">
    <property type="entry name" value="FAD/NAD(P)-binding domain"/>
    <property type="match status" value="1"/>
</dbReference>
<keyword evidence="12" id="KW-1185">Reference proteome</keyword>
<dbReference type="Proteomes" id="UP000799778">
    <property type="component" value="Unassembled WGS sequence"/>
</dbReference>
<dbReference type="AlphaFoldDB" id="A0A6A5Y6E5"/>
<dbReference type="Gene3D" id="4.10.450.10">
    <property type="entry name" value="Glucose Oxidase, domain 2"/>
    <property type="match status" value="1"/>
</dbReference>
<evidence type="ECO:0000256" key="8">
    <source>
        <dbReference type="RuleBase" id="RU003968"/>
    </source>
</evidence>
<keyword evidence="3 8" id="KW-0285">Flavoprotein</keyword>
<feature type="binding site" evidence="7">
    <location>
        <position position="101"/>
    </location>
    <ligand>
        <name>FAD</name>
        <dbReference type="ChEBI" id="CHEBI:57692"/>
    </ligand>
</feature>
<dbReference type="GO" id="GO:0016614">
    <property type="term" value="F:oxidoreductase activity, acting on CH-OH group of donors"/>
    <property type="evidence" value="ECO:0007669"/>
    <property type="project" value="InterPro"/>
</dbReference>
<dbReference type="InterPro" id="IPR027424">
    <property type="entry name" value="Glucose_Oxidase_domain_2"/>
</dbReference>
<dbReference type="OrthoDB" id="269227at2759"/>
<dbReference type="RefSeq" id="XP_033389474.1">
    <property type="nucleotide sequence ID" value="XM_033530251.1"/>
</dbReference>
<feature type="active site" description="Proton donor" evidence="6">
    <location>
        <position position="532"/>
    </location>
</feature>
<keyword evidence="5" id="KW-0560">Oxidoreductase</keyword>
<dbReference type="InterPro" id="IPR012132">
    <property type="entry name" value="GMC_OxRdtase"/>
</dbReference>
<evidence type="ECO:0000313" key="11">
    <source>
        <dbReference type="EMBL" id="KAF2021135.1"/>
    </source>
</evidence>
<evidence type="ECO:0000313" key="12">
    <source>
        <dbReference type="Proteomes" id="UP000799778"/>
    </source>
</evidence>
<sequence>MCYTKSLNKATNLTHDTFDFIIIGGGTAGLVLANRLSTLPSLRIAVIEAGDSVLNNSVVTDILGFPNTISLPINYAYSSAPQKYTDDRVLQYSGGRALGGTTTINGMTYLRAEREQIDSWGEFLGNEGWSWDELFPYYLKQEGFERPGQELEDRGAAFEEGFHGEEGPVATGFTPYLTGQDFFGVMRETHEGVGIPWNRDANGGRMRGFTAATQTLNATALVRADAARSYYYPVAAERPNLSVFLNTTALRIVWDEERRSSSGEVVARGVEVETQSGSIEVISLSDETGEIISSAGSIRSPGLLENSGVGNPSILEPLGITPVIDLPGVGGGLQDQPNIQIIYNSSTNWTGFPSFATFLTAADIFPPSDLSVLRDEITANISAYASTIVASSPRDETTQSIQEHLLAHHASQIFTPNSTIPLAEIIWFPMGTLIGAAYWTLFPFSRGNIHITSPNSTHPPAIQPNFFHLDLDTHLLAATSKKVLALFSSPPLSSYITPPTTPLASPFDIAELGYRDPRWATWIKGSYGSNNHPVATCAMMPRELNGVVDAGGRVYGVSNVRVVDAGTLPAQLSGHLSASVYAVAEKIADGILGERKGGR</sequence>
<dbReference type="SUPFAM" id="SSF54373">
    <property type="entry name" value="FAD-linked reductases, C-terminal domain"/>
    <property type="match status" value="1"/>
</dbReference>
<dbReference type="PIRSF" id="PIRSF000137">
    <property type="entry name" value="Alcohol_oxidase"/>
    <property type="match status" value="1"/>
</dbReference>
<dbReference type="PANTHER" id="PTHR11552:SF201">
    <property type="entry name" value="GLUCOSE-METHANOL-CHOLINE OXIDOREDUCTASE N-TERMINAL DOMAIN-CONTAINING PROTEIN"/>
    <property type="match status" value="1"/>
</dbReference>
<name>A0A6A5Y6E5_9PLEO</name>
<comment type="cofactor">
    <cofactor evidence="1 7">
        <name>FAD</name>
        <dbReference type="ChEBI" id="CHEBI:57692"/>
    </cofactor>
</comment>
<evidence type="ECO:0000256" key="5">
    <source>
        <dbReference type="ARBA" id="ARBA00023002"/>
    </source>
</evidence>
<keyword evidence="4 7" id="KW-0274">FAD</keyword>
<dbReference type="GeneID" id="54287648"/>
<evidence type="ECO:0000259" key="10">
    <source>
        <dbReference type="PROSITE" id="PS00624"/>
    </source>
</evidence>
<gene>
    <name evidence="11" type="ORF">BU24DRAFT_438380</name>
</gene>
<dbReference type="Gene3D" id="3.50.50.60">
    <property type="entry name" value="FAD/NAD(P)-binding domain"/>
    <property type="match status" value="1"/>
</dbReference>
<dbReference type="Gene3D" id="3.30.560.10">
    <property type="entry name" value="Glucose Oxidase, domain 3"/>
    <property type="match status" value="1"/>
</dbReference>
<evidence type="ECO:0000256" key="7">
    <source>
        <dbReference type="PIRSR" id="PIRSR000137-2"/>
    </source>
</evidence>
<evidence type="ECO:0000259" key="9">
    <source>
        <dbReference type="PROSITE" id="PS00623"/>
    </source>
</evidence>
<reference evidence="11" key="1">
    <citation type="journal article" date="2020" name="Stud. Mycol.">
        <title>101 Dothideomycetes genomes: a test case for predicting lifestyles and emergence of pathogens.</title>
        <authorList>
            <person name="Haridas S."/>
            <person name="Albert R."/>
            <person name="Binder M."/>
            <person name="Bloem J."/>
            <person name="Labutti K."/>
            <person name="Salamov A."/>
            <person name="Andreopoulos B."/>
            <person name="Baker S."/>
            <person name="Barry K."/>
            <person name="Bills G."/>
            <person name="Bluhm B."/>
            <person name="Cannon C."/>
            <person name="Castanera R."/>
            <person name="Culley D."/>
            <person name="Daum C."/>
            <person name="Ezra D."/>
            <person name="Gonzalez J."/>
            <person name="Henrissat B."/>
            <person name="Kuo A."/>
            <person name="Liang C."/>
            <person name="Lipzen A."/>
            <person name="Lutzoni F."/>
            <person name="Magnuson J."/>
            <person name="Mondo S."/>
            <person name="Nolan M."/>
            <person name="Ohm R."/>
            <person name="Pangilinan J."/>
            <person name="Park H.-J."/>
            <person name="Ramirez L."/>
            <person name="Alfaro M."/>
            <person name="Sun H."/>
            <person name="Tritt A."/>
            <person name="Yoshinaga Y."/>
            <person name="Zwiers L.-H."/>
            <person name="Turgeon B."/>
            <person name="Goodwin S."/>
            <person name="Spatafora J."/>
            <person name="Crous P."/>
            <person name="Grigoriev I."/>
        </authorList>
    </citation>
    <scope>NUCLEOTIDE SEQUENCE</scope>
    <source>
        <strain evidence="11">CBS 175.79</strain>
    </source>
</reference>
<dbReference type="PROSITE" id="PS00623">
    <property type="entry name" value="GMC_OXRED_1"/>
    <property type="match status" value="1"/>
</dbReference>